<proteinExistence type="predicted"/>
<dbReference type="InterPro" id="IPR003615">
    <property type="entry name" value="HNH_nuc"/>
</dbReference>
<gene>
    <name evidence="3" type="ORF">GCM10025866_30320</name>
</gene>
<name>A0ABM8GGA0_9MICO</name>
<dbReference type="SMART" id="SM00507">
    <property type="entry name" value="HNHc"/>
    <property type="match status" value="1"/>
</dbReference>
<evidence type="ECO:0000259" key="2">
    <source>
        <dbReference type="SMART" id="SM00507"/>
    </source>
</evidence>
<protein>
    <recommendedName>
        <fullName evidence="2">HNH nuclease domain-containing protein</fullName>
    </recommendedName>
</protein>
<evidence type="ECO:0000313" key="3">
    <source>
        <dbReference type="EMBL" id="BDZ47123.1"/>
    </source>
</evidence>
<dbReference type="Pfam" id="PF02720">
    <property type="entry name" value="DUF222"/>
    <property type="match status" value="1"/>
</dbReference>
<organism evidence="3 4">
    <name type="scientific">Naasia aerilata</name>
    <dbReference type="NCBI Taxonomy" id="1162966"/>
    <lineage>
        <taxon>Bacteria</taxon>
        <taxon>Bacillati</taxon>
        <taxon>Actinomycetota</taxon>
        <taxon>Actinomycetes</taxon>
        <taxon>Micrococcales</taxon>
        <taxon>Microbacteriaceae</taxon>
        <taxon>Naasia</taxon>
    </lineage>
</organism>
<feature type="region of interest" description="Disordered" evidence="1">
    <location>
        <begin position="453"/>
        <end position="481"/>
    </location>
</feature>
<sequence>MSLLTPSTGAPDGGSEGAERLTALRYAVDDLQLNERDTNFFTAQRYVIVDEVRQAFENAYGASLSTDPAGLQARALRAEVAGAISIPEVTAEALVVRARTLVHELPTTLERFRDGAFGERHARILADATAGLSPAEIAELERRALPYAETLTAAKFDRKVKVLVQLIHPDELTERHRNAYAEREVRREPAKDGMAWIGAYLAAPVASGIDDFLDKAARSLKTKDETRTHAQLRADVFRDVLLDDGAILPAEDGHTHARIPNARPRGIVPTVHVTVPALNLLPFTAGGAAEPDIESAADQLAALPALKLAGRYGEPAMLAGYGPIDPETAAQLVGQSKGLHRILTDPDTGVTVQFGRTRYRIPEELARYLRQRDGTCRFVGCNRPADRCDLDHTKPWEEGGCTDACNLACLCKGHHRLKHGTDWTITQDPDGSGELICISPAGKIYRTEPATRIAARPPGAPPGRAVAQTTWAPDGTEIPPF</sequence>
<dbReference type="InterPro" id="IPR003870">
    <property type="entry name" value="DUF222"/>
</dbReference>
<reference evidence="4" key="1">
    <citation type="journal article" date="2019" name="Int. J. Syst. Evol. Microbiol.">
        <title>The Global Catalogue of Microorganisms (GCM) 10K type strain sequencing project: providing services to taxonomists for standard genome sequencing and annotation.</title>
        <authorList>
            <consortium name="The Broad Institute Genomics Platform"/>
            <consortium name="The Broad Institute Genome Sequencing Center for Infectious Disease"/>
            <person name="Wu L."/>
            <person name="Ma J."/>
        </authorList>
    </citation>
    <scope>NUCLEOTIDE SEQUENCE [LARGE SCALE GENOMIC DNA]</scope>
    <source>
        <strain evidence="4">NBRC 108725</strain>
    </source>
</reference>
<feature type="domain" description="HNH nuclease" evidence="2">
    <location>
        <begin position="364"/>
        <end position="416"/>
    </location>
</feature>
<evidence type="ECO:0000313" key="4">
    <source>
        <dbReference type="Proteomes" id="UP001321498"/>
    </source>
</evidence>
<dbReference type="CDD" id="cd00085">
    <property type="entry name" value="HNHc"/>
    <property type="match status" value="1"/>
</dbReference>
<accession>A0ABM8GGA0</accession>
<feature type="compositionally biased region" description="Low complexity" evidence="1">
    <location>
        <begin position="453"/>
        <end position="465"/>
    </location>
</feature>
<evidence type="ECO:0000256" key="1">
    <source>
        <dbReference type="SAM" id="MobiDB-lite"/>
    </source>
</evidence>
<dbReference type="RefSeq" id="WP_286277067.1">
    <property type="nucleotide sequence ID" value="NZ_AP027731.1"/>
</dbReference>
<dbReference type="Gene3D" id="1.10.30.50">
    <property type="match status" value="1"/>
</dbReference>
<dbReference type="EMBL" id="AP027731">
    <property type="protein sequence ID" value="BDZ47123.1"/>
    <property type="molecule type" value="Genomic_DNA"/>
</dbReference>
<keyword evidence="4" id="KW-1185">Reference proteome</keyword>
<dbReference type="Proteomes" id="UP001321498">
    <property type="component" value="Chromosome"/>
</dbReference>